<dbReference type="Proteomes" id="UP000596742">
    <property type="component" value="Unassembled WGS sequence"/>
</dbReference>
<reference evidence="3" key="1">
    <citation type="submission" date="2018-11" db="EMBL/GenBank/DDBJ databases">
        <authorList>
            <person name="Alioto T."/>
            <person name="Alioto T."/>
        </authorList>
    </citation>
    <scope>NUCLEOTIDE SEQUENCE</scope>
</reference>
<dbReference type="InterPro" id="IPR039499">
    <property type="entry name" value="LURA1/LRA25"/>
</dbReference>
<name>A0A8B6C328_MYTGA</name>
<evidence type="ECO:0000256" key="2">
    <source>
        <dbReference type="SAM" id="MobiDB-lite"/>
    </source>
</evidence>
<comment type="caution">
    <text evidence="3">The sequence shown here is derived from an EMBL/GenBank/DDBJ whole genome shotgun (WGS) entry which is preliminary data.</text>
</comment>
<dbReference type="OrthoDB" id="9948935at2759"/>
<gene>
    <name evidence="3" type="ORF">MGAL_10B032157</name>
</gene>
<sequence>MANDNATERVTSALAVLRNELSEMRNQDVQLMKQLLNINNSIQQLSKKNKSTKRVRVSHRGRRPLLSDAFKTAELTKIDEDVSSSSSDSEGDNDECADKGLFRTNVKLWKYSQSTDSDSD</sequence>
<feature type="region of interest" description="Disordered" evidence="2">
    <location>
        <begin position="77"/>
        <end position="97"/>
    </location>
</feature>
<dbReference type="AlphaFoldDB" id="A0A8B6C328"/>
<evidence type="ECO:0000256" key="1">
    <source>
        <dbReference type="SAM" id="Coils"/>
    </source>
</evidence>
<keyword evidence="1" id="KW-0175">Coiled coil</keyword>
<proteinExistence type="predicted"/>
<protein>
    <submittedName>
        <fullName evidence="3">Uncharacterized protein</fullName>
    </submittedName>
</protein>
<evidence type="ECO:0000313" key="4">
    <source>
        <dbReference type="Proteomes" id="UP000596742"/>
    </source>
</evidence>
<organism evidence="3 4">
    <name type="scientific">Mytilus galloprovincialis</name>
    <name type="common">Mediterranean mussel</name>
    <dbReference type="NCBI Taxonomy" id="29158"/>
    <lineage>
        <taxon>Eukaryota</taxon>
        <taxon>Metazoa</taxon>
        <taxon>Spiralia</taxon>
        <taxon>Lophotrochozoa</taxon>
        <taxon>Mollusca</taxon>
        <taxon>Bivalvia</taxon>
        <taxon>Autobranchia</taxon>
        <taxon>Pteriomorphia</taxon>
        <taxon>Mytilida</taxon>
        <taxon>Mytiloidea</taxon>
        <taxon>Mytilidae</taxon>
        <taxon>Mytilinae</taxon>
        <taxon>Mytilus</taxon>
    </lineage>
</organism>
<dbReference type="EMBL" id="UYJE01001062">
    <property type="protein sequence ID" value="VDH98871.1"/>
    <property type="molecule type" value="Genomic_DNA"/>
</dbReference>
<feature type="coiled-coil region" evidence="1">
    <location>
        <begin position="7"/>
        <end position="34"/>
    </location>
</feature>
<dbReference type="Pfam" id="PF14854">
    <property type="entry name" value="LURAP"/>
    <property type="match status" value="1"/>
</dbReference>
<keyword evidence="4" id="KW-1185">Reference proteome</keyword>
<evidence type="ECO:0000313" key="3">
    <source>
        <dbReference type="EMBL" id="VDH98871.1"/>
    </source>
</evidence>
<accession>A0A8B6C328</accession>